<dbReference type="AlphaFoldDB" id="A0A6L2JUD5"/>
<protein>
    <submittedName>
        <fullName evidence="1">Uncharacterized protein</fullName>
    </submittedName>
</protein>
<dbReference type="EMBL" id="BKCJ010001323">
    <property type="protein sequence ID" value="GEU40596.1"/>
    <property type="molecule type" value="Genomic_DNA"/>
</dbReference>
<accession>A0A6L2JUD5</accession>
<gene>
    <name evidence="1" type="ORF">Tci_012574</name>
</gene>
<evidence type="ECO:0000313" key="1">
    <source>
        <dbReference type="EMBL" id="GEU40596.1"/>
    </source>
</evidence>
<organism evidence="1">
    <name type="scientific">Tanacetum cinerariifolium</name>
    <name type="common">Dalmatian daisy</name>
    <name type="synonym">Chrysanthemum cinerariifolium</name>
    <dbReference type="NCBI Taxonomy" id="118510"/>
    <lineage>
        <taxon>Eukaryota</taxon>
        <taxon>Viridiplantae</taxon>
        <taxon>Streptophyta</taxon>
        <taxon>Embryophyta</taxon>
        <taxon>Tracheophyta</taxon>
        <taxon>Spermatophyta</taxon>
        <taxon>Magnoliopsida</taxon>
        <taxon>eudicotyledons</taxon>
        <taxon>Gunneridae</taxon>
        <taxon>Pentapetalae</taxon>
        <taxon>asterids</taxon>
        <taxon>campanulids</taxon>
        <taxon>Asterales</taxon>
        <taxon>Asteraceae</taxon>
        <taxon>Asteroideae</taxon>
        <taxon>Anthemideae</taxon>
        <taxon>Anthemidinae</taxon>
        <taxon>Tanacetum</taxon>
    </lineage>
</organism>
<sequence length="239" mass="25888">MVLAKENDAIGKKGARNGEWVKITMRKCINEQIPSQKKRILGVNQLTKDPSSSGQKDLVFVKSSADDTKVPIPKVSIPGVERPWLSEAEGFILPNHDTGRILPAESQRNTIDPLVAVTNSSATDYDSTDESSVCSTLLPLLKKLDGAKPNSRLKTIKSILRSKSTFKAETLKGVILNEPSSAPAKGSFSASKVNSAPVGKLKSVKIKDDPPLAIVIKQLNDLKLQISENQSSYSRSNQP</sequence>
<proteinExistence type="predicted"/>
<reference evidence="1" key="1">
    <citation type="journal article" date="2019" name="Sci. Rep.">
        <title>Draft genome of Tanacetum cinerariifolium, the natural source of mosquito coil.</title>
        <authorList>
            <person name="Yamashiro T."/>
            <person name="Shiraishi A."/>
            <person name="Satake H."/>
            <person name="Nakayama K."/>
        </authorList>
    </citation>
    <scope>NUCLEOTIDE SEQUENCE</scope>
</reference>
<comment type="caution">
    <text evidence="1">The sequence shown here is derived from an EMBL/GenBank/DDBJ whole genome shotgun (WGS) entry which is preliminary data.</text>
</comment>
<name>A0A6L2JUD5_TANCI</name>